<dbReference type="EMBL" id="WPHR01000026">
    <property type="protein sequence ID" value="MUZ75295.1"/>
    <property type="molecule type" value="Genomic_DNA"/>
</dbReference>
<feature type="domain" description="SMEK" evidence="1">
    <location>
        <begin position="10"/>
        <end position="146"/>
    </location>
</feature>
<dbReference type="NCBIfam" id="NF033859">
    <property type="entry name" value="SMEK_N"/>
    <property type="match status" value="1"/>
</dbReference>
<name>A0A6L6VKJ0_AGRVI</name>
<dbReference type="Pfam" id="PF21941">
    <property type="entry name" value="SMEK_N"/>
    <property type="match status" value="1"/>
</dbReference>
<evidence type="ECO:0000313" key="2">
    <source>
        <dbReference type="EMBL" id="MUZ75295.1"/>
    </source>
</evidence>
<organism evidence="2 3">
    <name type="scientific">Agrobacterium vitis</name>
    <name type="common">Rhizobium vitis</name>
    <dbReference type="NCBI Taxonomy" id="373"/>
    <lineage>
        <taxon>Bacteria</taxon>
        <taxon>Pseudomonadati</taxon>
        <taxon>Pseudomonadota</taxon>
        <taxon>Alphaproteobacteria</taxon>
        <taxon>Hyphomicrobiales</taxon>
        <taxon>Rhizobiaceae</taxon>
        <taxon>Rhizobium/Agrobacterium group</taxon>
        <taxon>Agrobacterium</taxon>
    </lineage>
</organism>
<sequence>MNRAMLISGINHYLTHLRMSVAQLNSLNLQDMNVHAETFFRDFLNLVLGYDLKNINIIEKNARAVDLADEDQRIAIQVTSTPDLAKIKHTHNGFVNAGLDRKYDRLVVLIIGERIRYRDLALVSDAGFSLSLVDDVWDVAELLRKIGDLPLDKLKRCLDLLRDELHIAVPRESNEVHTLMRVIEVLSAADGDLSAGENREDPDPEQKIHDRFADHAEFLERHYVDLHEIYGRTLAEVNRHSDLGHVKIRKLQVHLMNWSDRLLNECGNNPKAALDLMVDKVIRLLGTSDVAFDEGAVRYYLIGQLIACNVFPNKRAVHG</sequence>
<dbReference type="AlphaFoldDB" id="A0A6L6VKJ0"/>
<evidence type="ECO:0000259" key="1">
    <source>
        <dbReference type="Pfam" id="PF21941"/>
    </source>
</evidence>
<proteinExistence type="predicted"/>
<comment type="caution">
    <text evidence="2">The sequence shown here is derived from an EMBL/GenBank/DDBJ whole genome shotgun (WGS) entry which is preliminary data.</text>
</comment>
<dbReference type="InterPro" id="IPR047740">
    <property type="entry name" value="SMEK_dom"/>
</dbReference>
<evidence type="ECO:0000313" key="3">
    <source>
        <dbReference type="Proteomes" id="UP000477951"/>
    </source>
</evidence>
<gene>
    <name evidence="2" type="ORF">GOZ90_21640</name>
</gene>
<reference evidence="2 3" key="1">
    <citation type="submission" date="2019-12" db="EMBL/GenBank/DDBJ databases">
        <title>Whole-genome sequencing of Allorhizobium vitis.</title>
        <authorList>
            <person name="Gan H.M."/>
            <person name="Szegedi E."/>
            <person name="Burr T."/>
            <person name="Savka M.A."/>
        </authorList>
    </citation>
    <scope>NUCLEOTIDE SEQUENCE [LARGE SCALE GENOMIC DNA]</scope>
    <source>
        <strain evidence="2 3">CG516</strain>
    </source>
</reference>
<protein>
    <submittedName>
        <fullName evidence="2">SMEK domain-containing protein</fullName>
    </submittedName>
</protein>
<accession>A0A6L6VKJ0</accession>
<dbReference type="Proteomes" id="UP000477951">
    <property type="component" value="Unassembled WGS sequence"/>
</dbReference>
<dbReference type="RefSeq" id="WP_156616038.1">
    <property type="nucleotide sequence ID" value="NZ_WPHR01000026.1"/>
</dbReference>